<evidence type="ECO:0000313" key="1">
    <source>
        <dbReference type="EMBL" id="KAA6323672.1"/>
    </source>
</evidence>
<dbReference type="NCBIfam" id="TIGR04255">
    <property type="entry name" value="sporadTIGR04255"/>
    <property type="match status" value="1"/>
</dbReference>
<protein>
    <recommendedName>
        <fullName evidence="2">TIGR04255 family protein</fullName>
    </recommendedName>
</protein>
<evidence type="ECO:0008006" key="2">
    <source>
        <dbReference type="Google" id="ProtNLM"/>
    </source>
</evidence>
<organism evidence="1">
    <name type="scientific">termite gut metagenome</name>
    <dbReference type="NCBI Taxonomy" id="433724"/>
    <lineage>
        <taxon>unclassified sequences</taxon>
        <taxon>metagenomes</taxon>
        <taxon>organismal metagenomes</taxon>
    </lineage>
</organism>
<dbReference type="AlphaFoldDB" id="A0A5J4QQ93"/>
<comment type="caution">
    <text evidence="1">The sequence shown here is derived from an EMBL/GenBank/DDBJ whole genome shotgun (WGS) entry which is preliminary data.</text>
</comment>
<name>A0A5J4QQ93_9ZZZZ</name>
<sequence>MADIIKLHLHPVSDKHSIKEAVITFFLASKIIKPESFRVLIEKDLKDSFHLFDEVKQIQVKPGNNQMPEVREIENTGFKFVGYSFGGKAAHIIQGINEENRSFYSFHTLDYKDWNSFKTQSKEHARILSIHQQGCYILAYGLHYIDEFIWDNSASYNAATIFNKSDYLPKDAFDSSILDYQINMDKKANEYIYFDRLAINVSDKMEQKSIVISHNISFMMDKDPQLLDDLLEEPLLDSKLDFAHQCNKTLLRDLLTDHVCQLIHI</sequence>
<gene>
    <name evidence="1" type="ORF">EZS27_026914</name>
</gene>
<accession>A0A5J4QQ93</accession>
<proteinExistence type="predicted"/>
<dbReference type="EMBL" id="SNRY01002751">
    <property type="protein sequence ID" value="KAA6323672.1"/>
    <property type="molecule type" value="Genomic_DNA"/>
</dbReference>
<dbReference type="InterPro" id="IPR026349">
    <property type="entry name" value="CHP04255"/>
</dbReference>
<reference evidence="1" key="1">
    <citation type="submission" date="2019-03" db="EMBL/GenBank/DDBJ databases">
        <title>Single cell metagenomics reveals metabolic interactions within the superorganism composed of flagellate Streblomastix strix and complex community of Bacteroidetes bacteria on its surface.</title>
        <authorList>
            <person name="Treitli S.C."/>
            <person name="Kolisko M."/>
            <person name="Husnik F."/>
            <person name="Keeling P."/>
            <person name="Hampl V."/>
        </authorList>
    </citation>
    <scope>NUCLEOTIDE SEQUENCE</scope>
    <source>
        <strain evidence="1">STM</strain>
    </source>
</reference>